<dbReference type="AlphaFoldDB" id="W0F7R4"/>
<sequence>MQPWIADWTFDKQDVAKILSFHGLELKNSFKILENESGGLRDYYETFALKISDSDYSRIAQEIRASKNFKGVFADYKNRPSASAIKYDTVEFEMGNVLTREYFSNKKMDNGTFHFFIQLDKKAKQLNYTGSDE</sequence>
<dbReference type="KEGG" id="nso:NIASO_06705"/>
<organism evidence="1 2">
    <name type="scientific">Niabella soli DSM 19437</name>
    <dbReference type="NCBI Taxonomy" id="929713"/>
    <lineage>
        <taxon>Bacteria</taxon>
        <taxon>Pseudomonadati</taxon>
        <taxon>Bacteroidota</taxon>
        <taxon>Chitinophagia</taxon>
        <taxon>Chitinophagales</taxon>
        <taxon>Chitinophagaceae</taxon>
        <taxon>Niabella</taxon>
    </lineage>
</organism>
<dbReference type="Proteomes" id="UP000003586">
    <property type="component" value="Chromosome"/>
</dbReference>
<gene>
    <name evidence="1" type="ORF">NIASO_06705</name>
</gene>
<proteinExistence type="predicted"/>
<evidence type="ECO:0000313" key="2">
    <source>
        <dbReference type="Proteomes" id="UP000003586"/>
    </source>
</evidence>
<name>W0F7R4_9BACT</name>
<reference evidence="1 2" key="1">
    <citation type="submission" date="2013-12" db="EMBL/GenBank/DDBJ databases">
        <authorList>
            <consortium name="DOE Joint Genome Institute"/>
            <person name="Eisen J."/>
            <person name="Huntemann M."/>
            <person name="Han J."/>
            <person name="Chen A."/>
            <person name="Kyrpides N."/>
            <person name="Mavromatis K."/>
            <person name="Markowitz V."/>
            <person name="Palaniappan K."/>
            <person name="Ivanova N."/>
            <person name="Schaumberg A."/>
            <person name="Pati A."/>
            <person name="Liolios K."/>
            <person name="Nordberg H.P."/>
            <person name="Cantor M.N."/>
            <person name="Hua S.X."/>
            <person name="Woyke T."/>
        </authorList>
    </citation>
    <scope>NUCLEOTIDE SEQUENCE [LARGE SCALE GENOMIC DNA]</scope>
    <source>
        <strain evidence="2">DSM 19437</strain>
    </source>
</reference>
<dbReference type="EMBL" id="CP007035">
    <property type="protein sequence ID" value="AHF17391.1"/>
    <property type="molecule type" value="Genomic_DNA"/>
</dbReference>
<protein>
    <submittedName>
        <fullName evidence="1">Uncharacterized protein</fullName>
    </submittedName>
</protein>
<dbReference type="eggNOG" id="ENOG50314C9">
    <property type="taxonomic scope" value="Bacteria"/>
</dbReference>
<accession>W0F7R4</accession>
<keyword evidence="2" id="KW-1185">Reference proteome</keyword>
<evidence type="ECO:0000313" key="1">
    <source>
        <dbReference type="EMBL" id="AHF17391.1"/>
    </source>
</evidence>
<dbReference type="HOGENOM" id="CLU_1904519_0_0_10"/>